<evidence type="ECO:0000313" key="2">
    <source>
        <dbReference type="Proteomes" id="UP000503820"/>
    </source>
</evidence>
<protein>
    <recommendedName>
        <fullName evidence="3">Zinc/iron-chelating domain-containing protein</fullName>
    </recommendedName>
</protein>
<gene>
    <name evidence="1" type="ORF">DSM19430T_11820</name>
</gene>
<proteinExistence type="predicted"/>
<keyword evidence="2" id="KW-1185">Reference proteome</keyword>
<evidence type="ECO:0008006" key="3">
    <source>
        <dbReference type="Google" id="ProtNLM"/>
    </source>
</evidence>
<dbReference type="InterPro" id="IPR005358">
    <property type="entry name" value="Puta_zinc/iron-chelating_dom"/>
</dbReference>
<reference evidence="1 2" key="1">
    <citation type="submission" date="2020-05" db="EMBL/GenBank/DDBJ databases">
        <title>Draft genome sequence of Desulfovibrio psychrotolerans JS1T.</title>
        <authorList>
            <person name="Ueno A."/>
            <person name="Tamazawa S."/>
            <person name="Tamamura S."/>
            <person name="Murakami T."/>
            <person name="Kiyama T."/>
            <person name="Inomata H."/>
            <person name="Amano Y."/>
            <person name="Miyakawa K."/>
            <person name="Tamaki H."/>
            <person name="Naganuma T."/>
            <person name="Kaneko K."/>
        </authorList>
    </citation>
    <scope>NUCLEOTIDE SEQUENCE [LARGE SCALE GENOMIC DNA]</scope>
    <source>
        <strain evidence="1 2">JS1</strain>
    </source>
</reference>
<dbReference type="Pfam" id="PF03692">
    <property type="entry name" value="CxxCxxCC"/>
    <property type="match status" value="1"/>
</dbReference>
<evidence type="ECO:0000313" key="1">
    <source>
        <dbReference type="EMBL" id="GFM36498.1"/>
    </source>
</evidence>
<name>A0A7J0BS68_9BACT</name>
<organism evidence="1 2">
    <name type="scientific">Desulfovibrio psychrotolerans</name>
    <dbReference type="NCBI Taxonomy" id="415242"/>
    <lineage>
        <taxon>Bacteria</taxon>
        <taxon>Pseudomonadati</taxon>
        <taxon>Thermodesulfobacteriota</taxon>
        <taxon>Desulfovibrionia</taxon>
        <taxon>Desulfovibrionales</taxon>
        <taxon>Desulfovibrionaceae</taxon>
        <taxon>Desulfovibrio</taxon>
    </lineage>
</organism>
<dbReference type="Proteomes" id="UP000503820">
    <property type="component" value="Unassembled WGS sequence"/>
</dbReference>
<comment type="caution">
    <text evidence="1">The sequence shown here is derived from an EMBL/GenBank/DDBJ whole genome shotgun (WGS) entry which is preliminary data.</text>
</comment>
<accession>A0A7J0BS68</accession>
<sequence>MIPDFSDIFSRYEALVAEVDVLFDRVAAQHPECVTCEKGCSDCCHALFDLTLVEAMYLNARFRENFGDGPVRSSIVTRANEADRRSYKLKRQAYKDSQAGVDTRTILENMARQRLRCPLLGTDEQCEMYAHRPITCRLYGIPTAIGGKAHTCGKANFAKGVAYPTVHMDKIQDRLIALSQEIADRVNSRFKELSGVFVPVSMALLTVYDAQYLGIPTPKKESRK</sequence>
<dbReference type="AlphaFoldDB" id="A0A7J0BS68"/>
<dbReference type="RefSeq" id="WP_174409171.1">
    <property type="nucleotide sequence ID" value="NZ_BLVP01000006.1"/>
</dbReference>
<dbReference type="EMBL" id="BLVP01000006">
    <property type="protein sequence ID" value="GFM36498.1"/>
    <property type="molecule type" value="Genomic_DNA"/>
</dbReference>